<name>A0A8H7CTZ5_9AGAR</name>
<evidence type="ECO:0000313" key="3">
    <source>
        <dbReference type="Proteomes" id="UP000620124"/>
    </source>
</evidence>
<dbReference type="OrthoDB" id="2928315at2759"/>
<dbReference type="Gene3D" id="2.120.10.70">
    <property type="entry name" value="Fucose-specific lectin"/>
    <property type="match status" value="1"/>
</dbReference>
<evidence type="ECO:0000256" key="1">
    <source>
        <dbReference type="SAM" id="SignalP"/>
    </source>
</evidence>
<keyword evidence="3" id="KW-1185">Reference proteome</keyword>
<organism evidence="2 3">
    <name type="scientific">Mycena venus</name>
    <dbReference type="NCBI Taxonomy" id="2733690"/>
    <lineage>
        <taxon>Eukaryota</taxon>
        <taxon>Fungi</taxon>
        <taxon>Dikarya</taxon>
        <taxon>Basidiomycota</taxon>
        <taxon>Agaricomycotina</taxon>
        <taxon>Agaricomycetes</taxon>
        <taxon>Agaricomycetidae</taxon>
        <taxon>Agaricales</taxon>
        <taxon>Marasmiineae</taxon>
        <taxon>Mycenaceae</taxon>
        <taxon>Mycena</taxon>
    </lineage>
</organism>
<feature type="signal peptide" evidence="1">
    <location>
        <begin position="1"/>
        <end position="26"/>
    </location>
</feature>
<evidence type="ECO:0000313" key="2">
    <source>
        <dbReference type="EMBL" id="KAF7350185.1"/>
    </source>
</evidence>
<gene>
    <name evidence="2" type="ORF">MVEN_01321300</name>
</gene>
<keyword evidence="1" id="KW-0732">Signal</keyword>
<dbReference type="Proteomes" id="UP000620124">
    <property type="component" value="Unassembled WGS sequence"/>
</dbReference>
<accession>A0A8H7CTZ5</accession>
<protein>
    <submittedName>
        <fullName evidence="2">Uncharacterized protein</fullName>
    </submittedName>
</protein>
<sequence>MSANAMFSFQLVSALVSVGMALGALAITPPVANTIVPVEFAGNAAAIQAPAFGEDTRIYYQADVNGGILELAFSGPATVGKAFSLQTLIPAAQVQPRTLIAAVITDGVDFNGSHIYFVSPDNILSEYINPGGAWIGGPNCTTCIDRNRFAVQPGNSVLYALANNGPNEPALIRVGFVSAGAPGGTQRGGLHYRPRVDARASQQLIDVKHE</sequence>
<dbReference type="AlphaFoldDB" id="A0A8H7CTZ5"/>
<comment type="caution">
    <text evidence="2">The sequence shown here is derived from an EMBL/GenBank/DDBJ whole genome shotgun (WGS) entry which is preliminary data.</text>
</comment>
<feature type="chain" id="PRO_5034947026" evidence="1">
    <location>
        <begin position="27"/>
        <end position="210"/>
    </location>
</feature>
<reference evidence="2" key="1">
    <citation type="submission" date="2020-05" db="EMBL/GenBank/DDBJ databases">
        <title>Mycena genomes resolve the evolution of fungal bioluminescence.</title>
        <authorList>
            <person name="Tsai I.J."/>
        </authorList>
    </citation>
    <scope>NUCLEOTIDE SEQUENCE</scope>
    <source>
        <strain evidence="2">CCC161011</strain>
    </source>
</reference>
<proteinExistence type="predicted"/>
<dbReference type="EMBL" id="JACAZI010000010">
    <property type="protein sequence ID" value="KAF7350185.1"/>
    <property type="molecule type" value="Genomic_DNA"/>
</dbReference>